<keyword evidence="7" id="KW-0676">Redox-active center</keyword>
<evidence type="ECO:0000256" key="4">
    <source>
        <dbReference type="ARBA" id="ARBA00022448"/>
    </source>
</evidence>
<evidence type="ECO:0000256" key="7">
    <source>
        <dbReference type="ARBA" id="ARBA00023284"/>
    </source>
</evidence>
<keyword evidence="6" id="KW-1015">Disulfide bond</keyword>
<protein>
    <recommendedName>
        <fullName evidence="3">Glutaredoxin-like protein NrdH</fullName>
    </recommendedName>
</protein>
<comment type="similarity">
    <text evidence="2">Belongs to the glutaredoxin family.</text>
</comment>
<accession>D5P2H6</accession>
<dbReference type="InterPro" id="IPR036249">
    <property type="entry name" value="Thioredoxin-like_sf"/>
</dbReference>
<reference evidence="9 10" key="1">
    <citation type="submission" date="2010-04" db="EMBL/GenBank/DDBJ databases">
        <authorList>
            <person name="Muzny D."/>
            <person name="Qin X."/>
            <person name="Deng J."/>
            <person name="Jiang H."/>
            <person name="Liu Y."/>
            <person name="Qu J."/>
            <person name="Song X.-Z."/>
            <person name="Zhang L."/>
            <person name="Thornton R."/>
            <person name="Coyle M."/>
            <person name="Francisco L."/>
            <person name="Jackson L."/>
            <person name="Javaid M."/>
            <person name="Korchina V."/>
            <person name="Kovar C."/>
            <person name="Mata R."/>
            <person name="Mathew T."/>
            <person name="Ngo R."/>
            <person name="Nguyen L."/>
            <person name="Nguyen N."/>
            <person name="Okwuonu G."/>
            <person name="Ongeri F."/>
            <person name="Pham C."/>
            <person name="Simmons D."/>
            <person name="Wilczek-Boney K."/>
            <person name="Hale W."/>
            <person name="Jakkamsetti A."/>
            <person name="Pham P."/>
            <person name="Ruth R."/>
            <person name="San Lucas F."/>
            <person name="Warren J."/>
            <person name="Zhang J."/>
            <person name="Zhao Z."/>
            <person name="Zhou C."/>
            <person name="Zhu D."/>
            <person name="Lee S."/>
            <person name="Bess C."/>
            <person name="Blankenburg K."/>
            <person name="Forbes L."/>
            <person name="Fu Q."/>
            <person name="Gubbala S."/>
            <person name="Hirani K."/>
            <person name="Jayaseelan J.C."/>
            <person name="Lara F."/>
            <person name="Munidasa M."/>
            <person name="Palculict T."/>
            <person name="Patil S."/>
            <person name="Pu L.-L."/>
            <person name="Saada N."/>
            <person name="Tang L."/>
            <person name="Weissenberger G."/>
            <person name="Zhu Y."/>
            <person name="Hemphill L."/>
            <person name="Shang Y."/>
            <person name="Youmans B."/>
            <person name="Ayvaz T."/>
            <person name="Ross M."/>
            <person name="Santibanez J."/>
            <person name="Aqrawi P."/>
            <person name="Gross S."/>
            <person name="Joshi V."/>
            <person name="Fowler G."/>
            <person name="Nazareth L."/>
            <person name="Reid J."/>
            <person name="Worley K."/>
            <person name="Petrosino J."/>
            <person name="Highlander S."/>
            <person name="Gibbs R."/>
        </authorList>
    </citation>
    <scope>NUCLEOTIDE SEQUENCE [LARGE SCALE GENOMIC DNA]</scope>
    <source>
        <strain evidence="9 10">ATCC BAA-614</strain>
    </source>
</reference>
<dbReference type="Proteomes" id="UP000003653">
    <property type="component" value="Unassembled WGS sequence"/>
</dbReference>
<dbReference type="InterPro" id="IPR011909">
    <property type="entry name" value="GlrX_NrdH"/>
</dbReference>
<evidence type="ECO:0000313" key="9">
    <source>
        <dbReference type="EMBL" id="EFG79720.1"/>
    </source>
</evidence>
<dbReference type="InterPro" id="IPR002109">
    <property type="entry name" value="Glutaredoxin"/>
</dbReference>
<evidence type="ECO:0000256" key="2">
    <source>
        <dbReference type="ARBA" id="ARBA00007787"/>
    </source>
</evidence>
<dbReference type="Pfam" id="PF00462">
    <property type="entry name" value="Glutaredoxin"/>
    <property type="match status" value="1"/>
</dbReference>
<comment type="function">
    <text evidence="1">Electron transport system for the ribonucleotide reductase system NrdEF.</text>
</comment>
<evidence type="ECO:0000313" key="10">
    <source>
        <dbReference type="Proteomes" id="UP000003653"/>
    </source>
</evidence>
<dbReference type="EMBL" id="ADNV01000055">
    <property type="protein sequence ID" value="EFG79720.1"/>
    <property type="molecule type" value="Genomic_DNA"/>
</dbReference>
<dbReference type="eggNOG" id="COG0695">
    <property type="taxonomic scope" value="Bacteria"/>
</dbReference>
<keyword evidence="10" id="KW-1185">Reference proteome</keyword>
<keyword evidence="5" id="KW-0249">Electron transport</keyword>
<dbReference type="SUPFAM" id="SSF52833">
    <property type="entry name" value="Thioredoxin-like"/>
    <property type="match status" value="1"/>
</dbReference>
<evidence type="ECO:0000256" key="5">
    <source>
        <dbReference type="ARBA" id="ARBA00022982"/>
    </source>
</evidence>
<gene>
    <name evidence="9" type="primary">nrdH2</name>
    <name evidence="9" type="ORF">HMPREF0591_0370</name>
</gene>
<dbReference type="Gene3D" id="3.40.30.10">
    <property type="entry name" value="Glutaredoxin"/>
    <property type="match status" value="1"/>
</dbReference>
<evidence type="ECO:0000256" key="6">
    <source>
        <dbReference type="ARBA" id="ARBA00023157"/>
    </source>
</evidence>
<dbReference type="InterPro" id="IPR051548">
    <property type="entry name" value="Grx-like_ET"/>
</dbReference>
<sequence length="79" mass="8905">MDALTVYSKPGCVQCTAVFRTLDKLGIEYRRVDISVDHDAREYVMALGYLQAPVIYAGPDDHHSGFRPDRLRELANHVA</sequence>
<dbReference type="RefSeq" id="WP_007171792.1">
    <property type="nucleotide sequence ID" value="NZ_GG770559.1"/>
</dbReference>
<name>D5P2H6_9MYCO</name>
<dbReference type="AlphaFoldDB" id="D5P2H6"/>
<organism evidence="9 10">
    <name type="scientific">Mycobacterium parascrofulaceum ATCC BAA-614</name>
    <dbReference type="NCBI Taxonomy" id="525368"/>
    <lineage>
        <taxon>Bacteria</taxon>
        <taxon>Bacillati</taxon>
        <taxon>Actinomycetota</taxon>
        <taxon>Actinomycetes</taxon>
        <taxon>Mycobacteriales</taxon>
        <taxon>Mycobacteriaceae</taxon>
        <taxon>Mycobacterium</taxon>
        <taxon>Mycobacterium simiae complex</taxon>
    </lineage>
</organism>
<proteinExistence type="inferred from homology"/>
<dbReference type="CDD" id="cd02976">
    <property type="entry name" value="NrdH"/>
    <property type="match status" value="1"/>
</dbReference>
<dbReference type="GO" id="GO:0045454">
    <property type="term" value="P:cell redox homeostasis"/>
    <property type="evidence" value="ECO:0007669"/>
    <property type="project" value="InterPro"/>
</dbReference>
<evidence type="ECO:0000259" key="8">
    <source>
        <dbReference type="Pfam" id="PF00462"/>
    </source>
</evidence>
<keyword evidence="4" id="KW-0813">Transport</keyword>
<dbReference type="PANTHER" id="PTHR34386:SF1">
    <property type="entry name" value="GLUTAREDOXIN-LIKE PROTEIN NRDH"/>
    <property type="match status" value="1"/>
</dbReference>
<comment type="caution">
    <text evidence="9">The sequence shown here is derived from an EMBL/GenBank/DDBJ whole genome shotgun (WGS) entry which is preliminary data.</text>
</comment>
<evidence type="ECO:0000256" key="3">
    <source>
        <dbReference type="ARBA" id="ARBA00017945"/>
    </source>
</evidence>
<dbReference type="HOGENOM" id="CLU_026126_9_0_11"/>
<feature type="domain" description="Glutaredoxin" evidence="8">
    <location>
        <begin position="5"/>
        <end position="58"/>
    </location>
</feature>
<dbReference type="PANTHER" id="PTHR34386">
    <property type="entry name" value="GLUTAREDOXIN"/>
    <property type="match status" value="1"/>
</dbReference>
<dbReference type="NCBIfam" id="TIGR02194">
    <property type="entry name" value="GlrX_NrdH"/>
    <property type="match status" value="1"/>
</dbReference>
<dbReference type="PROSITE" id="PS51354">
    <property type="entry name" value="GLUTAREDOXIN_2"/>
    <property type="match status" value="1"/>
</dbReference>
<dbReference type="GO" id="GO:0009055">
    <property type="term" value="F:electron transfer activity"/>
    <property type="evidence" value="ECO:0007669"/>
    <property type="project" value="TreeGrafter"/>
</dbReference>
<evidence type="ECO:0000256" key="1">
    <source>
        <dbReference type="ARBA" id="ARBA00002292"/>
    </source>
</evidence>